<dbReference type="InterPro" id="IPR051927">
    <property type="entry name" value="Zn_Chap_cDPG_Synth"/>
</dbReference>
<reference evidence="2 3" key="1">
    <citation type="submission" date="2022-04" db="EMBL/GenBank/DDBJ databases">
        <title>Human microbiome associated bacterial genomes.</title>
        <authorList>
            <person name="Sandstrom S."/>
            <person name="Salamzade R."/>
            <person name="Kalan L.R."/>
        </authorList>
    </citation>
    <scope>NUCLEOTIDE SEQUENCE [LARGE SCALE GENOMIC DNA]</scope>
    <source>
        <strain evidence="3">p3-SID1799</strain>
    </source>
</reference>
<feature type="domain" description="CobW C-terminal" evidence="1">
    <location>
        <begin position="250"/>
        <end position="370"/>
    </location>
</feature>
<gene>
    <name evidence="2" type="ORF">M3D15_05230</name>
</gene>
<dbReference type="InterPro" id="IPR011629">
    <property type="entry name" value="CobW-like_C"/>
</dbReference>
<dbReference type="PANTHER" id="PTHR43603:SF1">
    <property type="entry name" value="ZINC-REGULATED GTPASE METALLOPROTEIN ACTIVATOR 1"/>
    <property type="match status" value="1"/>
</dbReference>
<dbReference type="PANTHER" id="PTHR43603">
    <property type="entry name" value="COBW DOMAIN-CONTAINING PROTEIN DDB_G0274527"/>
    <property type="match status" value="1"/>
</dbReference>
<evidence type="ECO:0000313" key="3">
    <source>
        <dbReference type="Proteomes" id="UP001525379"/>
    </source>
</evidence>
<dbReference type="Gene3D" id="3.40.50.300">
    <property type="entry name" value="P-loop containing nucleotide triphosphate hydrolases"/>
    <property type="match status" value="1"/>
</dbReference>
<protein>
    <submittedName>
        <fullName evidence="2">GTP-binding protein</fullName>
    </submittedName>
</protein>
<dbReference type="SMART" id="SM00833">
    <property type="entry name" value="CobW_C"/>
    <property type="match status" value="1"/>
</dbReference>
<dbReference type="Pfam" id="PF07683">
    <property type="entry name" value="CobW_C"/>
    <property type="match status" value="1"/>
</dbReference>
<dbReference type="Proteomes" id="UP001525379">
    <property type="component" value="Unassembled WGS sequence"/>
</dbReference>
<dbReference type="Pfam" id="PF02492">
    <property type="entry name" value="cobW"/>
    <property type="match status" value="1"/>
</dbReference>
<dbReference type="InterPro" id="IPR003495">
    <property type="entry name" value="CobW/HypB/UreG_nucleotide-bd"/>
</dbReference>
<organism evidence="2 3">
    <name type="scientific">Pseudoclavibacter albus</name>
    <dbReference type="NCBI Taxonomy" id="272241"/>
    <lineage>
        <taxon>Bacteria</taxon>
        <taxon>Bacillati</taxon>
        <taxon>Actinomycetota</taxon>
        <taxon>Actinomycetes</taxon>
        <taxon>Micrococcales</taxon>
        <taxon>Microbacteriaceae</taxon>
        <taxon>Pseudoclavibacter</taxon>
    </lineage>
</organism>
<dbReference type="SUPFAM" id="SSF90002">
    <property type="entry name" value="Hypothetical protein YjiA, C-terminal domain"/>
    <property type="match status" value="1"/>
</dbReference>
<evidence type="ECO:0000259" key="1">
    <source>
        <dbReference type="SMART" id="SM00833"/>
    </source>
</evidence>
<accession>A0ABT2HX71</accession>
<comment type="caution">
    <text evidence="2">The sequence shown here is derived from an EMBL/GenBank/DDBJ whole genome shotgun (WGS) entry which is preliminary data.</text>
</comment>
<keyword evidence="3" id="KW-1185">Reference proteome</keyword>
<dbReference type="RefSeq" id="WP_260104155.1">
    <property type="nucleotide sequence ID" value="NZ_JALXSQ010000015.1"/>
</dbReference>
<name>A0ABT2HX71_9MICO</name>
<dbReference type="EMBL" id="JALXSQ010000015">
    <property type="protein sequence ID" value="MCT2042736.1"/>
    <property type="molecule type" value="Genomic_DNA"/>
</dbReference>
<dbReference type="InterPro" id="IPR027417">
    <property type="entry name" value="P-loop_NTPase"/>
</dbReference>
<evidence type="ECO:0000313" key="2">
    <source>
        <dbReference type="EMBL" id="MCT2042736.1"/>
    </source>
</evidence>
<sequence length="400" mass="44494">MPKQVPVTVLSGFLGSGKTTLLHSLVTQSAKQDPPGRVAIIVNDMSLLDVDGVVAEGTEVVSPSLGNFATLNDGSIHEAELLERLREETDRILDGYRPDHLIIETSGSTRPWPLIRFLRTHPKLELRGFLSLLDSAMLRDDFALGHAIVPRLQQHLRQGTRGIENLIAEQLMFANWILLTKLDKITDQDVQEIAKAISPINPFAAVSGTSYGNIRYADVLKVPPYDARRVAQLGRELDDADTKAGREDGIASLVIDTPRGFHPERLHTAFTEHLPQGLYRSKGFFWLPTRDDLVLLWNQAAGGVGLEALGYWKAGILTHDDSRLNDDERRVLEATLARLDPLVGDRRTQITLIGERDDTVAFEQVLRECLLSDEELVEWAEGHDFADPWPRSTVTLGTPD</sequence>
<proteinExistence type="predicted"/>
<dbReference type="SUPFAM" id="SSF52540">
    <property type="entry name" value="P-loop containing nucleoside triphosphate hydrolases"/>
    <property type="match status" value="1"/>
</dbReference>